<dbReference type="InterPro" id="IPR029119">
    <property type="entry name" value="MutY_C"/>
</dbReference>
<keyword evidence="10" id="KW-0411">Iron-sulfur</keyword>
<dbReference type="PANTHER" id="PTHR42944:SF1">
    <property type="entry name" value="ADENINE DNA GLYCOSYLASE"/>
    <property type="match status" value="1"/>
</dbReference>
<dbReference type="InterPro" id="IPR004036">
    <property type="entry name" value="Endonuclease-III-like_CS2"/>
</dbReference>
<sequence>MILIHRLNFNKFQAMVRRKAIKSGAKATTVKCETERKPLIEEKGPTDLSSIHEFTKEEILFLRLSLLSWYDKNKRDLPWRQISSNDVNQSAYATWVSEIMLQQTQVATVINYYNKWMKKWPTLEALAASDIEAVNEAWSGLGYYSRGKRLFEGAKKVVTELQGQMPRTAQDLEKQLPGVGRYTAGAIASIAFGEVTGLVDGNVVRVWSRLRAIGANSTVPEVMELFWQLSHQCVDPDRPGDFNQALMELGATVCSPRQPQCGRCPVQALCRAYAKAESDKQSSVRKICTEVKSESKGKPDIVDIECLVPDCKYCPPEDSPWDKELGVLNFPRKPKKASVKQEELNVVVIQTTEEKSAAKFLICQRPEKGLLAGLWEFPSCTQQDSKTLVSQAIADSCDMEVKSLQTLKEVGEVSHMFSHVHHLYKVWLAKVAGSVVDQVTSFDGRPVRWATEHQMQEAAISTGMRKVYKEFKKSTDPQSCKRKREPDVVIKDTKKGQPSIADFFKRK</sequence>
<keyword evidence="16" id="KW-1185">Reference proteome</keyword>
<dbReference type="GO" id="GO:0035485">
    <property type="term" value="F:adenine/guanine mispair binding"/>
    <property type="evidence" value="ECO:0007669"/>
    <property type="project" value="TreeGrafter"/>
</dbReference>
<dbReference type="FunFam" id="1.10.340.30:FF:000002">
    <property type="entry name" value="Adenine DNA glycosylase"/>
    <property type="match status" value="1"/>
</dbReference>
<dbReference type="GO" id="GO:0006298">
    <property type="term" value="P:mismatch repair"/>
    <property type="evidence" value="ECO:0007669"/>
    <property type="project" value="TreeGrafter"/>
</dbReference>
<dbReference type="GO" id="GO:0006284">
    <property type="term" value="P:base-excision repair"/>
    <property type="evidence" value="ECO:0007669"/>
    <property type="project" value="UniProtKB-UniRule"/>
</dbReference>
<dbReference type="Pfam" id="PF00730">
    <property type="entry name" value="HhH-GPD"/>
    <property type="match status" value="1"/>
</dbReference>
<evidence type="ECO:0000256" key="13">
    <source>
        <dbReference type="RuleBase" id="RU365096"/>
    </source>
</evidence>
<dbReference type="STRING" id="188477.A0A3S1BQR5"/>
<dbReference type="Gene3D" id="1.10.340.30">
    <property type="entry name" value="Hypothetical protein, domain 2"/>
    <property type="match status" value="1"/>
</dbReference>
<keyword evidence="12 13" id="KW-0326">Glycosidase</keyword>
<dbReference type="PANTHER" id="PTHR42944">
    <property type="entry name" value="ADENINE DNA GLYCOSYLASE"/>
    <property type="match status" value="1"/>
</dbReference>
<dbReference type="SUPFAM" id="SSF55811">
    <property type="entry name" value="Nudix"/>
    <property type="match status" value="1"/>
</dbReference>
<evidence type="ECO:0000313" key="16">
    <source>
        <dbReference type="Proteomes" id="UP000271974"/>
    </source>
</evidence>
<dbReference type="InterPro" id="IPR003651">
    <property type="entry name" value="Endonuclease3_FeS-loop_motif"/>
</dbReference>
<dbReference type="InterPro" id="IPR015797">
    <property type="entry name" value="NUDIX_hydrolase-like_dom_sf"/>
</dbReference>
<dbReference type="InterPro" id="IPR000445">
    <property type="entry name" value="HhH_motif"/>
</dbReference>
<keyword evidence="6" id="KW-0479">Metal-binding</keyword>
<dbReference type="CDD" id="cd03431">
    <property type="entry name" value="NUDIX_DNA_Glycosylase_C-MutY"/>
    <property type="match status" value="1"/>
</dbReference>
<dbReference type="Gene3D" id="1.10.1670.10">
    <property type="entry name" value="Helix-hairpin-Helix base-excision DNA repair enzymes (C-terminal)"/>
    <property type="match status" value="1"/>
</dbReference>
<comment type="function">
    <text evidence="13">Adenine glycosylase active on G-A mispairs.</text>
</comment>
<keyword evidence="8" id="KW-0378">Hydrolase</keyword>
<dbReference type="EC" id="3.2.2.31" evidence="3 13"/>
<dbReference type="InterPro" id="IPR023170">
    <property type="entry name" value="HhH_base_excis_C"/>
</dbReference>
<keyword evidence="11" id="KW-0234">DNA repair</keyword>
<dbReference type="Pfam" id="PF14815">
    <property type="entry name" value="NUDIX_4"/>
    <property type="match status" value="1"/>
</dbReference>
<evidence type="ECO:0000256" key="6">
    <source>
        <dbReference type="ARBA" id="ARBA00022723"/>
    </source>
</evidence>
<comment type="similarity">
    <text evidence="2 13">Belongs to the Nth/MutY family.</text>
</comment>
<dbReference type="InterPro" id="IPR044298">
    <property type="entry name" value="MIG/MutY"/>
</dbReference>
<name>A0A3S1BQR5_ELYCH</name>
<dbReference type="Proteomes" id="UP000271974">
    <property type="component" value="Unassembled WGS sequence"/>
</dbReference>
<comment type="cofactor">
    <cofactor evidence="13">
        <name>[4Fe-4S] cluster</name>
        <dbReference type="ChEBI" id="CHEBI:49883"/>
    </cofactor>
    <text evidence="13">Binds 1 [4Fe-4S] cluster.</text>
</comment>
<keyword evidence="7 13" id="KW-0227">DNA damage</keyword>
<dbReference type="PROSITE" id="PS01155">
    <property type="entry name" value="ENDONUCLEASE_III_2"/>
    <property type="match status" value="1"/>
</dbReference>
<comment type="catalytic activity">
    <reaction evidence="1 13">
        <text>Hydrolyzes free adenine bases from 7,8-dihydro-8-oxoguanine:adenine mismatched double-stranded DNA, leaving an apurinic site.</text>
        <dbReference type="EC" id="3.2.2.31"/>
    </reaction>
</comment>
<evidence type="ECO:0000256" key="3">
    <source>
        <dbReference type="ARBA" id="ARBA00012045"/>
    </source>
</evidence>
<accession>A0A3S1BQR5</accession>
<dbReference type="OrthoDB" id="10248838at2759"/>
<dbReference type="FunFam" id="1.10.1670.10:FF:000002">
    <property type="entry name" value="Adenine DNA glycosylase"/>
    <property type="match status" value="1"/>
</dbReference>
<evidence type="ECO:0000256" key="8">
    <source>
        <dbReference type="ARBA" id="ARBA00022801"/>
    </source>
</evidence>
<keyword evidence="5" id="KW-0004">4Fe-4S</keyword>
<evidence type="ECO:0000256" key="9">
    <source>
        <dbReference type="ARBA" id="ARBA00023004"/>
    </source>
</evidence>
<reference evidence="15 16" key="1">
    <citation type="submission" date="2019-01" db="EMBL/GenBank/DDBJ databases">
        <title>A draft genome assembly of the solar-powered sea slug Elysia chlorotica.</title>
        <authorList>
            <person name="Cai H."/>
            <person name="Li Q."/>
            <person name="Fang X."/>
            <person name="Li J."/>
            <person name="Curtis N.E."/>
            <person name="Altenburger A."/>
            <person name="Shibata T."/>
            <person name="Feng M."/>
            <person name="Maeda T."/>
            <person name="Schwartz J.A."/>
            <person name="Shigenobu S."/>
            <person name="Lundholm N."/>
            <person name="Nishiyama T."/>
            <person name="Yang H."/>
            <person name="Hasebe M."/>
            <person name="Li S."/>
            <person name="Pierce S.K."/>
            <person name="Wang J."/>
        </authorList>
    </citation>
    <scope>NUCLEOTIDE SEQUENCE [LARGE SCALE GENOMIC DNA]</scope>
    <source>
        <strain evidence="15">EC2010</strain>
        <tissue evidence="15">Whole organism of an adult</tissue>
    </source>
</reference>
<dbReference type="GO" id="GO:0046872">
    <property type="term" value="F:metal ion binding"/>
    <property type="evidence" value="ECO:0007669"/>
    <property type="project" value="UniProtKB-UniRule"/>
</dbReference>
<proteinExistence type="inferred from homology"/>
<dbReference type="Pfam" id="PF00633">
    <property type="entry name" value="HHH"/>
    <property type="match status" value="1"/>
</dbReference>
<dbReference type="GO" id="GO:0005634">
    <property type="term" value="C:nucleus"/>
    <property type="evidence" value="ECO:0007669"/>
    <property type="project" value="TreeGrafter"/>
</dbReference>
<evidence type="ECO:0000256" key="12">
    <source>
        <dbReference type="ARBA" id="ARBA00023295"/>
    </source>
</evidence>
<dbReference type="SMART" id="SM00525">
    <property type="entry name" value="FES"/>
    <property type="match status" value="1"/>
</dbReference>
<organism evidence="15 16">
    <name type="scientific">Elysia chlorotica</name>
    <name type="common">Eastern emerald elysia</name>
    <name type="synonym">Sea slug</name>
    <dbReference type="NCBI Taxonomy" id="188477"/>
    <lineage>
        <taxon>Eukaryota</taxon>
        <taxon>Metazoa</taxon>
        <taxon>Spiralia</taxon>
        <taxon>Lophotrochozoa</taxon>
        <taxon>Mollusca</taxon>
        <taxon>Gastropoda</taxon>
        <taxon>Heterobranchia</taxon>
        <taxon>Euthyneura</taxon>
        <taxon>Panpulmonata</taxon>
        <taxon>Sacoglossa</taxon>
        <taxon>Placobranchoidea</taxon>
        <taxon>Plakobranchidae</taxon>
        <taxon>Elysia</taxon>
    </lineage>
</organism>
<comment type="caution">
    <text evidence="15">The sequence shown here is derived from an EMBL/GenBank/DDBJ whole genome shotgun (WGS) entry which is preliminary data.</text>
</comment>
<evidence type="ECO:0000313" key="15">
    <source>
        <dbReference type="EMBL" id="RUS89256.1"/>
    </source>
</evidence>
<dbReference type="SUPFAM" id="SSF48150">
    <property type="entry name" value="DNA-glycosylase"/>
    <property type="match status" value="1"/>
</dbReference>
<feature type="domain" description="HhH-GPD" evidence="14">
    <location>
        <begin position="100"/>
        <end position="252"/>
    </location>
</feature>
<dbReference type="InterPro" id="IPR011257">
    <property type="entry name" value="DNA_glycosylase"/>
</dbReference>
<dbReference type="EMBL" id="RQTK01000061">
    <property type="protein sequence ID" value="RUS89256.1"/>
    <property type="molecule type" value="Genomic_DNA"/>
</dbReference>
<dbReference type="GO" id="GO:0051539">
    <property type="term" value="F:4 iron, 4 sulfur cluster binding"/>
    <property type="evidence" value="ECO:0007669"/>
    <property type="project" value="UniProtKB-UniRule"/>
</dbReference>
<keyword evidence="9 13" id="KW-0408">Iron</keyword>
<evidence type="ECO:0000256" key="7">
    <source>
        <dbReference type="ARBA" id="ARBA00022763"/>
    </source>
</evidence>
<evidence type="ECO:0000256" key="2">
    <source>
        <dbReference type="ARBA" id="ARBA00008343"/>
    </source>
</evidence>
<evidence type="ECO:0000256" key="5">
    <source>
        <dbReference type="ARBA" id="ARBA00022485"/>
    </source>
</evidence>
<evidence type="ECO:0000256" key="10">
    <source>
        <dbReference type="ARBA" id="ARBA00023014"/>
    </source>
</evidence>
<dbReference type="GO" id="GO:0000701">
    <property type="term" value="F:purine-specific mismatch base pair DNA N-glycosylase activity"/>
    <property type="evidence" value="ECO:0007669"/>
    <property type="project" value="UniProtKB-EC"/>
</dbReference>
<dbReference type="GO" id="GO:0032357">
    <property type="term" value="F:oxidized purine DNA binding"/>
    <property type="evidence" value="ECO:0007669"/>
    <property type="project" value="TreeGrafter"/>
</dbReference>
<dbReference type="Gene3D" id="3.90.79.10">
    <property type="entry name" value="Nucleoside Triphosphate Pyrophosphohydrolase"/>
    <property type="match status" value="1"/>
</dbReference>
<protein>
    <recommendedName>
        <fullName evidence="4 13">Adenine DNA glycosylase</fullName>
        <ecNumber evidence="3 13">3.2.2.31</ecNumber>
    </recommendedName>
</protein>
<evidence type="ECO:0000256" key="11">
    <source>
        <dbReference type="ARBA" id="ARBA00023204"/>
    </source>
</evidence>
<dbReference type="GO" id="GO:0034039">
    <property type="term" value="F:8-oxo-7,8-dihydroguanine DNA N-glycosylase activity"/>
    <property type="evidence" value="ECO:0007669"/>
    <property type="project" value="TreeGrafter"/>
</dbReference>
<dbReference type="SMART" id="SM00478">
    <property type="entry name" value="ENDO3c"/>
    <property type="match status" value="1"/>
</dbReference>
<gene>
    <name evidence="15" type="ORF">EGW08_002999</name>
</gene>
<evidence type="ECO:0000256" key="4">
    <source>
        <dbReference type="ARBA" id="ARBA00022023"/>
    </source>
</evidence>
<evidence type="ECO:0000256" key="1">
    <source>
        <dbReference type="ARBA" id="ARBA00000843"/>
    </source>
</evidence>
<dbReference type="InterPro" id="IPR003265">
    <property type="entry name" value="HhH-GPD_domain"/>
</dbReference>
<dbReference type="CDD" id="cd00056">
    <property type="entry name" value="ENDO3c"/>
    <property type="match status" value="1"/>
</dbReference>
<evidence type="ECO:0000259" key="14">
    <source>
        <dbReference type="SMART" id="SM00478"/>
    </source>
</evidence>
<dbReference type="AlphaFoldDB" id="A0A3S1BQR5"/>